<dbReference type="AlphaFoldDB" id="A0A0H5QZ99"/>
<reference evidence="1" key="1">
    <citation type="submission" date="2015-04" db="EMBL/GenBank/DDBJ databases">
        <title>The genome sequence of the plant pathogenic Rhizarian Plasmodiophora brassicae reveals insights in its biotrophic life cycle and the origin of chitin synthesis.</title>
        <authorList>
            <person name="Schwelm A."/>
            <person name="Fogelqvist J."/>
            <person name="Knaust A."/>
            <person name="Julke S."/>
            <person name="Lilja T."/>
            <person name="Dhandapani V."/>
            <person name="Bonilla-Rosso G."/>
            <person name="Karlsson M."/>
            <person name="Shevchenko A."/>
            <person name="Choi S.R."/>
            <person name="Kim H.G."/>
            <person name="Park J.Y."/>
            <person name="Lim Y.P."/>
            <person name="Ludwig-Muller J."/>
            <person name="Dixelius C."/>
        </authorList>
    </citation>
    <scope>NUCLEOTIDE SEQUENCE</scope>
    <source>
        <tissue evidence="1">Potato root galls</tissue>
    </source>
</reference>
<name>A0A0H5QZ99_9EUKA</name>
<dbReference type="EMBL" id="HACM01000442">
    <property type="protein sequence ID" value="CRZ00884.1"/>
    <property type="molecule type" value="Transcribed_RNA"/>
</dbReference>
<feature type="non-terminal residue" evidence="1">
    <location>
        <position position="1"/>
    </location>
</feature>
<evidence type="ECO:0000313" key="1">
    <source>
        <dbReference type="EMBL" id="CRZ00884.1"/>
    </source>
</evidence>
<proteinExistence type="predicted"/>
<accession>A0A0H5QZ99</accession>
<organism evidence="1">
    <name type="scientific">Spongospora subterranea</name>
    <dbReference type="NCBI Taxonomy" id="70186"/>
    <lineage>
        <taxon>Eukaryota</taxon>
        <taxon>Sar</taxon>
        <taxon>Rhizaria</taxon>
        <taxon>Endomyxa</taxon>
        <taxon>Phytomyxea</taxon>
        <taxon>Plasmodiophorida</taxon>
        <taxon>Plasmodiophoridae</taxon>
        <taxon>Spongospora</taxon>
    </lineage>
</organism>
<sequence length="112" mass="13001">AEKSSDHLMATDIESGMLFNAFINIRYSQKYSINDPSHSYYYQLYRDLHFVFEDNRCIGMCLMECDCAPKLLGDLENFVEKLADLLKDGQIVYSSKSHEQKGEILQFLTIDE</sequence>
<protein>
    <submittedName>
        <fullName evidence="1">Uncharacterized protein</fullName>
    </submittedName>
</protein>